<dbReference type="OrthoDB" id="9785768at2"/>
<protein>
    <submittedName>
        <fullName evidence="3">Acetyl-CoA acetyltransferase</fullName>
    </submittedName>
</protein>
<gene>
    <name evidence="3" type="ORF">IJ22_51880</name>
</gene>
<dbReference type="InterPro" id="IPR002155">
    <property type="entry name" value="Thiolase"/>
</dbReference>
<evidence type="ECO:0000259" key="1">
    <source>
        <dbReference type="Pfam" id="PF00108"/>
    </source>
</evidence>
<evidence type="ECO:0000259" key="2">
    <source>
        <dbReference type="Pfam" id="PF22691"/>
    </source>
</evidence>
<reference evidence="3 4" key="2">
    <citation type="journal article" date="2016" name="Genome Announc.">
        <title>Complete Genome Sequences of Two Interactive Moderate Thermophiles, Paenibacillus napthalenovorans 32O-Y and Paenibacillus sp. 32O-W.</title>
        <authorList>
            <person name="Butler R.R.III."/>
            <person name="Wang J."/>
            <person name="Stark B.C."/>
            <person name="Pombert J.F."/>
        </authorList>
    </citation>
    <scope>NUCLEOTIDE SEQUENCE [LARGE SCALE GENOMIC DNA]</scope>
    <source>
        <strain evidence="3 4">32O-Y</strain>
    </source>
</reference>
<proteinExistence type="predicted"/>
<sequence length="391" mass="41697">MNPVKILGVGMTRFARREHETLRSLAQSAITEALADARIDKKEIQAVFFANSMAGFVTGQECVRGQVSLWDSGLSGLPVYNVENACASASTAFNLAHMAVKSGQYDVVLVVGAEKLFHPDRSRTLKALAAATDVELIKDGEMQGSIFIESYAQRTRAYMDKYGVSPLEFALISEKNRYHASLNPYAQYRNPITVEDILNSPMVSDPLTRLMCSPIGDGAAAAVISSQAYAKRTSLSEPVDVLASVVNSSAPYAEDGERAAERAAKRAYELAGVEPTDIDVAEVHDSVSPVELFIYESLGFCKEGEGVKLLREKATTLGGTIPVNTSGGLVSKGNPSGATGLAQICEIVWQLRGQAGARQVEGARVGLTENAGGRVGNDSAALAVHIFCKAF</sequence>
<feature type="domain" description="Thiolase C-terminal" evidence="2">
    <location>
        <begin position="258"/>
        <end position="379"/>
    </location>
</feature>
<dbReference type="SUPFAM" id="SSF53901">
    <property type="entry name" value="Thiolase-like"/>
    <property type="match status" value="1"/>
</dbReference>
<evidence type="ECO:0000313" key="3">
    <source>
        <dbReference type="EMBL" id="ALS25447.1"/>
    </source>
</evidence>
<accession>A0A0U2W126</accession>
<dbReference type="KEGG" id="pnp:IJ22_51880"/>
<dbReference type="PIRSF" id="PIRSF000429">
    <property type="entry name" value="Ac-CoA_Ac_transf"/>
    <property type="match status" value="1"/>
</dbReference>
<evidence type="ECO:0000313" key="4">
    <source>
        <dbReference type="Proteomes" id="UP000061660"/>
    </source>
</evidence>
<dbReference type="PANTHER" id="PTHR42870:SF1">
    <property type="entry name" value="NON-SPECIFIC LIPID-TRANSFER PROTEIN-LIKE 2"/>
    <property type="match status" value="1"/>
</dbReference>
<keyword evidence="4" id="KW-1185">Reference proteome</keyword>
<dbReference type="PATRIC" id="fig|162209.4.peg.5484"/>
<dbReference type="Pfam" id="PF22691">
    <property type="entry name" value="Thiolase_C_1"/>
    <property type="match status" value="1"/>
</dbReference>
<dbReference type="Pfam" id="PF00108">
    <property type="entry name" value="Thiolase_N"/>
    <property type="match status" value="1"/>
</dbReference>
<dbReference type="Gene3D" id="3.40.47.10">
    <property type="match status" value="1"/>
</dbReference>
<dbReference type="EMBL" id="CP013652">
    <property type="protein sequence ID" value="ALS25447.1"/>
    <property type="molecule type" value="Genomic_DNA"/>
</dbReference>
<dbReference type="GO" id="GO:0016747">
    <property type="term" value="F:acyltransferase activity, transferring groups other than amino-acyl groups"/>
    <property type="evidence" value="ECO:0007669"/>
    <property type="project" value="InterPro"/>
</dbReference>
<dbReference type="InterPro" id="IPR020616">
    <property type="entry name" value="Thiolase_N"/>
</dbReference>
<dbReference type="AlphaFoldDB" id="A0A0U2W126"/>
<dbReference type="RefSeq" id="WP_062410794.1">
    <property type="nucleotide sequence ID" value="NZ_CP013652.1"/>
</dbReference>
<feature type="domain" description="Thiolase N-terminal" evidence="1">
    <location>
        <begin position="6"/>
        <end position="227"/>
    </location>
</feature>
<dbReference type="InterPro" id="IPR016039">
    <property type="entry name" value="Thiolase-like"/>
</dbReference>
<dbReference type="STRING" id="162209.IJ22_51880"/>
<dbReference type="InterPro" id="IPR055140">
    <property type="entry name" value="Thiolase_C_2"/>
</dbReference>
<keyword evidence="3" id="KW-0808">Transferase</keyword>
<dbReference type="Proteomes" id="UP000061660">
    <property type="component" value="Chromosome"/>
</dbReference>
<reference evidence="4" key="1">
    <citation type="submission" date="2015-12" db="EMBL/GenBank/DDBJ databases">
        <title>Complete genome sequences of two moderately thermophilic Paenibacillus species.</title>
        <authorList>
            <person name="Butler R.III."/>
            <person name="Wang J."/>
            <person name="Stark B.C."/>
            <person name="Pombert J.-F."/>
        </authorList>
    </citation>
    <scope>NUCLEOTIDE SEQUENCE [LARGE SCALE GENOMIC DNA]</scope>
    <source>
        <strain evidence="4">32O-Y</strain>
    </source>
</reference>
<name>A0A0U2W126_9BACL</name>
<organism evidence="3 4">
    <name type="scientific">Paenibacillus naphthalenovorans</name>
    <dbReference type="NCBI Taxonomy" id="162209"/>
    <lineage>
        <taxon>Bacteria</taxon>
        <taxon>Bacillati</taxon>
        <taxon>Bacillota</taxon>
        <taxon>Bacilli</taxon>
        <taxon>Bacillales</taxon>
        <taxon>Paenibacillaceae</taxon>
        <taxon>Paenibacillus</taxon>
    </lineage>
</organism>
<dbReference type="CDD" id="cd00829">
    <property type="entry name" value="SCP-x_thiolase"/>
    <property type="match status" value="1"/>
</dbReference>
<dbReference type="PANTHER" id="PTHR42870">
    <property type="entry name" value="ACETYL-COA C-ACETYLTRANSFERASE"/>
    <property type="match status" value="1"/>
</dbReference>